<dbReference type="GO" id="GO:0047545">
    <property type="term" value="F:(S)-2-hydroxyglutarate dehydrogenase activity"/>
    <property type="evidence" value="ECO:0007669"/>
    <property type="project" value="UniProtKB-EC"/>
</dbReference>
<protein>
    <recommendedName>
        <fullName evidence="8">L-2-hydroxyglutarate dehydrogenase, mitochondrial</fullName>
        <ecNumber evidence="7">1.1.99.2</ecNumber>
    </recommendedName>
</protein>
<dbReference type="OrthoDB" id="498204at2759"/>
<evidence type="ECO:0000313" key="10">
    <source>
        <dbReference type="EMBL" id="EAR89088.2"/>
    </source>
</evidence>
<dbReference type="GeneID" id="7824178"/>
<dbReference type="STRING" id="312017.Q22V60"/>
<dbReference type="InterPro" id="IPR036188">
    <property type="entry name" value="FAD/NAD-bd_sf"/>
</dbReference>
<keyword evidence="3" id="KW-0274">FAD</keyword>
<keyword evidence="4" id="KW-0560">Oxidoreductase</keyword>
<evidence type="ECO:0000256" key="4">
    <source>
        <dbReference type="ARBA" id="ARBA00023002"/>
    </source>
</evidence>
<accession>Q22V60</accession>
<name>Q22V60_TETTS</name>
<dbReference type="RefSeq" id="XP_001009333.2">
    <property type="nucleotide sequence ID" value="XM_001009333.2"/>
</dbReference>
<evidence type="ECO:0000256" key="5">
    <source>
        <dbReference type="ARBA" id="ARBA00036066"/>
    </source>
</evidence>
<reference evidence="11" key="1">
    <citation type="journal article" date="2006" name="PLoS Biol.">
        <title>Macronuclear genome sequence of the ciliate Tetrahymena thermophila, a model eukaryote.</title>
        <authorList>
            <person name="Eisen J.A."/>
            <person name="Coyne R.S."/>
            <person name="Wu M."/>
            <person name="Wu D."/>
            <person name="Thiagarajan M."/>
            <person name="Wortman J.R."/>
            <person name="Badger J.H."/>
            <person name="Ren Q."/>
            <person name="Amedeo P."/>
            <person name="Jones K.M."/>
            <person name="Tallon L.J."/>
            <person name="Delcher A.L."/>
            <person name="Salzberg S.L."/>
            <person name="Silva J.C."/>
            <person name="Haas B.J."/>
            <person name="Majoros W.H."/>
            <person name="Farzad M."/>
            <person name="Carlton J.M."/>
            <person name="Smith R.K. Jr."/>
            <person name="Garg J."/>
            <person name="Pearlman R.E."/>
            <person name="Karrer K.M."/>
            <person name="Sun L."/>
            <person name="Manning G."/>
            <person name="Elde N.C."/>
            <person name="Turkewitz A.P."/>
            <person name="Asai D.J."/>
            <person name="Wilkes D.E."/>
            <person name="Wang Y."/>
            <person name="Cai H."/>
            <person name="Collins K."/>
            <person name="Stewart B.A."/>
            <person name="Lee S.R."/>
            <person name="Wilamowska K."/>
            <person name="Weinberg Z."/>
            <person name="Ruzzo W.L."/>
            <person name="Wloga D."/>
            <person name="Gaertig J."/>
            <person name="Frankel J."/>
            <person name="Tsao C.-C."/>
            <person name="Gorovsky M.A."/>
            <person name="Keeling P.J."/>
            <person name="Waller R.F."/>
            <person name="Patron N.J."/>
            <person name="Cherry J.M."/>
            <person name="Stover N.A."/>
            <person name="Krieger C.J."/>
            <person name="del Toro C."/>
            <person name="Ryder H.F."/>
            <person name="Williamson S.C."/>
            <person name="Barbeau R.A."/>
            <person name="Hamilton E.P."/>
            <person name="Orias E."/>
        </authorList>
    </citation>
    <scope>NUCLEOTIDE SEQUENCE [LARGE SCALE GENOMIC DNA]</scope>
    <source>
        <strain evidence="11">SB210</strain>
    </source>
</reference>
<keyword evidence="11" id="KW-1185">Reference proteome</keyword>
<comment type="cofactor">
    <cofactor evidence="1">
        <name>FAD</name>
        <dbReference type="ChEBI" id="CHEBI:57692"/>
    </cofactor>
</comment>
<gene>
    <name evidence="10" type="ORF">TTHERM_00575400</name>
</gene>
<proteinExistence type="inferred from homology"/>
<dbReference type="eggNOG" id="KOG2665">
    <property type="taxonomic scope" value="Eukaryota"/>
</dbReference>
<evidence type="ECO:0000256" key="2">
    <source>
        <dbReference type="ARBA" id="ARBA00022630"/>
    </source>
</evidence>
<comment type="catalytic activity">
    <reaction evidence="5">
        <text>(S)-2-hydroxyglutarate + A = 2-oxoglutarate + AH2</text>
        <dbReference type="Rhea" id="RHEA:21252"/>
        <dbReference type="ChEBI" id="CHEBI:13193"/>
        <dbReference type="ChEBI" id="CHEBI:16782"/>
        <dbReference type="ChEBI" id="CHEBI:16810"/>
        <dbReference type="ChEBI" id="CHEBI:17499"/>
        <dbReference type="EC" id="1.1.99.2"/>
    </reaction>
</comment>
<dbReference type="Proteomes" id="UP000009168">
    <property type="component" value="Unassembled WGS sequence"/>
</dbReference>
<dbReference type="Pfam" id="PF01266">
    <property type="entry name" value="DAO"/>
    <property type="match status" value="1"/>
</dbReference>
<comment type="similarity">
    <text evidence="6">Belongs to the L2HGDH family.</text>
</comment>
<evidence type="ECO:0000259" key="9">
    <source>
        <dbReference type="Pfam" id="PF01266"/>
    </source>
</evidence>
<dbReference type="AlphaFoldDB" id="Q22V60"/>
<dbReference type="EC" id="1.1.99.2" evidence="7"/>
<evidence type="ECO:0000256" key="1">
    <source>
        <dbReference type="ARBA" id="ARBA00001974"/>
    </source>
</evidence>
<dbReference type="SUPFAM" id="SSF51905">
    <property type="entry name" value="FAD/NAD(P)-binding domain"/>
    <property type="match status" value="1"/>
</dbReference>
<evidence type="ECO:0000256" key="7">
    <source>
        <dbReference type="ARBA" id="ARBA00038878"/>
    </source>
</evidence>
<dbReference type="EMBL" id="GG662798">
    <property type="protein sequence ID" value="EAR89088.2"/>
    <property type="molecule type" value="Genomic_DNA"/>
</dbReference>
<dbReference type="Gene3D" id="3.30.9.10">
    <property type="entry name" value="D-Amino Acid Oxidase, subunit A, domain 2"/>
    <property type="match status" value="1"/>
</dbReference>
<dbReference type="PANTHER" id="PTHR43104:SF2">
    <property type="entry name" value="L-2-HYDROXYGLUTARATE DEHYDROGENASE, MITOCHONDRIAL"/>
    <property type="match status" value="1"/>
</dbReference>
<organism evidence="10 11">
    <name type="scientific">Tetrahymena thermophila (strain SB210)</name>
    <dbReference type="NCBI Taxonomy" id="312017"/>
    <lineage>
        <taxon>Eukaryota</taxon>
        <taxon>Sar</taxon>
        <taxon>Alveolata</taxon>
        <taxon>Ciliophora</taxon>
        <taxon>Intramacronucleata</taxon>
        <taxon>Oligohymenophorea</taxon>
        <taxon>Hymenostomatida</taxon>
        <taxon>Tetrahymenina</taxon>
        <taxon>Tetrahymenidae</taxon>
        <taxon>Tetrahymena</taxon>
    </lineage>
</organism>
<feature type="domain" description="FAD dependent oxidoreductase" evidence="9">
    <location>
        <begin position="79"/>
        <end position="368"/>
    </location>
</feature>
<keyword evidence="2" id="KW-0285">Flavoprotein</keyword>
<dbReference type="Gene3D" id="3.50.50.60">
    <property type="entry name" value="FAD/NAD(P)-binding domain"/>
    <property type="match status" value="1"/>
</dbReference>
<dbReference type="KEGG" id="tet:TTHERM_00575400"/>
<dbReference type="InterPro" id="IPR006076">
    <property type="entry name" value="FAD-dep_OxRdtase"/>
</dbReference>
<evidence type="ECO:0000256" key="8">
    <source>
        <dbReference type="ARBA" id="ARBA00041137"/>
    </source>
</evidence>
<sequence>MGTINFFCFYFSQLSNFLYIKFLWSTFKQGNSFRLNYHNTLQNLQFSNSSQHYFFYQIKNQSQKIKQINFSKLTDMQKDICIIGGGIIGATIARSLSAKFPQLKIALIEKEKTLGEHTSTRNSSVIHSGLYYSTDSLKAKFCKQGNMQLTQYCIDNKLPLKHTGKFVIASTDEEYERLKELRQQAEKNQIEYQWLTYNEAIKIEKNLKMHNPNYNFLFTPTTKVSNNKAVINCLEQELKGQKNVEIFSQYEFVKLVEQTKSSNKFVIKNRKLDQEEIFESRYIINSAGLYADIIAKQFNYCKDYTIMPFKGNYLVDKKKYPEGVVNSLIYPIPPKKGNYFLGVHLTCTVNDQIKFGPNAIPALYREEYGDKPIHQWSKKEFQEFQSLSYQYMMNLFSPKCMFYLKHLYEESKKYYKPYVIKQSQKLFTLYDQKPLNWLSFPQNVSNEFEPGKPGIRAQLVDLKTRELINDFIIEKDNLSMHLLNVVSPGWTCSMPIADHVSELVKNTENLF</sequence>
<dbReference type="PANTHER" id="PTHR43104">
    <property type="entry name" value="L-2-HYDROXYGLUTARATE DEHYDROGENASE, MITOCHONDRIAL"/>
    <property type="match status" value="1"/>
</dbReference>
<evidence type="ECO:0000256" key="6">
    <source>
        <dbReference type="ARBA" id="ARBA00037941"/>
    </source>
</evidence>
<evidence type="ECO:0000313" key="11">
    <source>
        <dbReference type="Proteomes" id="UP000009168"/>
    </source>
</evidence>
<evidence type="ECO:0000256" key="3">
    <source>
        <dbReference type="ARBA" id="ARBA00022827"/>
    </source>
</evidence>
<dbReference type="HOGENOM" id="CLU_024775_0_1_1"/>
<dbReference type="InParanoid" id="Q22V60"/>